<protein>
    <recommendedName>
        <fullName evidence="2">Peptidase S1 domain-containing protein</fullName>
    </recommendedName>
</protein>
<dbReference type="PANTHER" id="PTHR24252:SF7">
    <property type="entry name" value="HYALIN"/>
    <property type="match status" value="1"/>
</dbReference>
<feature type="domain" description="Peptidase S1" evidence="2">
    <location>
        <begin position="27"/>
        <end position="90"/>
    </location>
</feature>
<dbReference type="PROSITE" id="PS00134">
    <property type="entry name" value="TRYPSIN_HIS"/>
    <property type="match status" value="1"/>
</dbReference>
<evidence type="ECO:0000259" key="2">
    <source>
        <dbReference type="Pfam" id="PF00089"/>
    </source>
</evidence>
<proteinExistence type="predicted"/>
<dbReference type="InterPro" id="IPR043504">
    <property type="entry name" value="Peptidase_S1_PA_chymotrypsin"/>
</dbReference>
<keyword evidence="1" id="KW-1015">Disulfide bond</keyword>
<dbReference type="InterPro" id="IPR009003">
    <property type="entry name" value="Peptidase_S1_PA"/>
</dbReference>
<name>A0A7R8ZT08_9CRUS</name>
<dbReference type="OrthoDB" id="10004439at2759"/>
<reference evidence="3" key="1">
    <citation type="submission" date="2020-11" db="EMBL/GenBank/DDBJ databases">
        <authorList>
            <person name="Tran Van P."/>
        </authorList>
    </citation>
    <scope>NUCLEOTIDE SEQUENCE</scope>
</reference>
<dbReference type="PANTHER" id="PTHR24252">
    <property type="entry name" value="ACROSIN-RELATED"/>
    <property type="match status" value="1"/>
</dbReference>
<organism evidence="3">
    <name type="scientific">Cyprideis torosa</name>
    <dbReference type="NCBI Taxonomy" id="163714"/>
    <lineage>
        <taxon>Eukaryota</taxon>
        <taxon>Metazoa</taxon>
        <taxon>Ecdysozoa</taxon>
        <taxon>Arthropoda</taxon>
        <taxon>Crustacea</taxon>
        <taxon>Oligostraca</taxon>
        <taxon>Ostracoda</taxon>
        <taxon>Podocopa</taxon>
        <taxon>Podocopida</taxon>
        <taxon>Cytherocopina</taxon>
        <taxon>Cytheroidea</taxon>
        <taxon>Cytherideidae</taxon>
        <taxon>Cyprideis</taxon>
    </lineage>
</organism>
<dbReference type="Pfam" id="PF00089">
    <property type="entry name" value="Trypsin"/>
    <property type="match status" value="1"/>
</dbReference>
<dbReference type="SUPFAM" id="SSF50494">
    <property type="entry name" value="Trypsin-like serine proteases"/>
    <property type="match status" value="1"/>
</dbReference>
<sequence length="125" mass="13976">MDRWNLRTIRESSMDTMLSLVGFPIGNWPLELTSSNGQFCGGSIISREWVVTAAHCVNGGYAAKIRAGTINRSSGGTVHQVVETIWERNLPTKAAFKAMDMARYLSFPLSLSDIWKHWTSTILRT</sequence>
<dbReference type="GO" id="GO:0006508">
    <property type="term" value="P:proteolysis"/>
    <property type="evidence" value="ECO:0007669"/>
    <property type="project" value="InterPro"/>
</dbReference>
<dbReference type="EMBL" id="OB666034">
    <property type="protein sequence ID" value="CAD7233320.1"/>
    <property type="molecule type" value="Genomic_DNA"/>
</dbReference>
<dbReference type="GO" id="GO:0004252">
    <property type="term" value="F:serine-type endopeptidase activity"/>
    <property type="evidence" value="ECO:0007669"/>
    <property type="project" value="InterPro"/>
</dbReference>
<gene>
    <name evidence="3" type="ORF">CTOB1V02_LOCUS11143</name>
</gene>
<evidence type="ECO:0000256" key="1">
    <source>
        <dbReference type="ARBA" id="ARBA00023157"/>
    </source>
</evidence>
<accession>A0A7R8ZT08</accession>
<dbReference type="AlphaFoldDB" id="A0A7R8ZT08"/>
<evidence type="ECO:0000313" key="3">
    <source>
        <dbReference type="EMBL" id="CAD7233320.1"/>
    </source>
</evidence>
<dbReference type="Gene3D" id="2.40.10.10">
    <property type="entry name" value="Trypsin-like serine proteases"/>
    <property type="match status" value="1"/>
</dbReference>
<dbReference type="InterPro" id="IPR018114">
    <property type="entry name" value="TRYPSIN_HIS"/>
</dbReference>
<dbReference type="InterPro" id="IPR001254">
    <property type="entry name" value="Trypsin_dom"/>
</dbReference>